<keyword evidence="8" id="KW-0808">Transferase</keyword>
<proteinExistence type="predicted"/>
<keyword evidence="12" id="KW-1185">Reference proteome</keyword>
<dbReference type="OrthoDB" id="413361at2759"/>
<evidence type="ECO:0000256" key="7">
    <source>
        <dbReference type="ARBA" id="ARBA00022918"/>
    </source>
</evidence>
<dbReference type="InterPro" id="IPR036397">
    <property type="entry name" value="RNaseH_sf"/>
</dbReference>
<dbReference type="GO" id="GO:0003887">
    <property type="term" value="F:DNA-directed DNA polymerase activity"/>
    <property type="evidence" value="ECO:0007669"/>
    <property type="project" value="UniProtKB-KW"/>
</dbReference>
<evidence type="ECO:0000259" key="10">
    <source>
        <dbReference type="PROSITE" id="PS50994"/>
    </source>
</evidence>
<keyword evidence="2" id="KW-0479">Metal-binding</keyword>
<name>A0A087UZM5_STEMI</name>
<dbReference type="PROSITE" id="PS50994">
    <property type="entry name" value="INTEGRASE"/>
    <property type="match status" value="1"/>
</dbReference>
<dbReference type="EMBL" id="KK122488">
    <property type="protein sequence ID" value="KFM82814.1"/>
    <property type="molecule type" value="Genomic_DNA"/>
</dbReference>
<evidence type="ECO:0000256" key="4">
    <source>
        <dbReference type="ARBA" id="ARBA00022801"/>
    </source>
</evidence>
<evidence type="ECO:0000313" key="12">
    <source>
        <dbReference type="Proteomes" id="UP000054359"/>
    </source>
</evidence>
<evidence type="ECO:0000256" key="2">
    <source>
        <dbReference type="ARBA" id="ARBA00022723"/>
    </source>
</evidence>
<evidence type="ECO:0000256" key="8">
    <source>
        <dbReference type="ARBA" id="ARBA00022932"/>
    </source>
</evidence>
<reference evidence="11 12" key="1">
    <citation type="submission" date="2013-11" db="EMBL/GenBank/DDBJ databases">
        <title>Genome sequencing of Stegodyphus mimosarum.</title>
        <authorList>
            <person name="Bechsgaard J."/>
        </authorList>
    </citation>
    <scope>NUCLEOTIDE SEQUENCE [LARGE SCALE GENOMIC DNA]</scope>
</reference>
<evidence type="ECO:0000313" key="11">
    <source>
        <dbReference type="EMBL" id="KFM82814.1"/>
    </source>
</evidence>
<keyword evidence="6" id="KW-0229">DNA integration</keyword>
<evidence type="ECO:0000256" key="3">
    <source>
        <dbReference type="ARBA" id="ARBA00022759"/>
    </source>
</evidence>
<feature type="domain" description="Integrase catalytic" evidence="10">
    <location>
        <begin position="1"/>
        <end position="105"/>
    </location>
</feature>
<evidence type="ECO:0000256" key="6">
    <source>
        <dbReference type="ARBA" id="ARBA00022908"/>
    </source>
</evidence>
<dbReference type="GO" id="GO:0003964">
    <property type="term" value="F:RNA-directed DNA polymerase activity"/>
    <property type="evidence" value="ECO:0007669"/>
    <property type="project" value="UniProtKB-KW"/>
</dbReference>
<keyword evidence="3" id="KW-0255">Endonuclease</keyword>
<dbReference type="PANTHER" id="PTHR42648:SF11">
    <property type="entry name" value="TRANSPOSON TY4-P GAG-POL POLYPROTEIN"/>
    <property type="match status" value="1"/>
</dbReference>
<protein>
    <submittedName>
        <fullName evidence="11">Retrovirus-related Pol polyprotein from transposon TNT 1-94</fullName>
    </submittedName>
</protein>
<keyword evidence="1" id="KW-0540">Nuclease</keyword>
<dbReference type="GO" id="GO:0004519">
    <property type="term" value="F:endonuclease activity"/>
    <property type="evidence" value="ECO:0007669"/>
    <property type="project" value="UniProtKB-KW"/>
</dbReference>
<dbReference type="GO" id="GO:0006310">
    <property type="term" value="P:DNA recombination"/>
    <property type="evidence" value="ECO:0007669"/>
    <property type="project" value="UniProtKB-KW"/>
</dbReference>
<keyword evidence="9" id="KW-0233">DNA recombination</keyword>
<dbReference type="GO" id="GO:0016787">
    <property type="term" value="F:hydrolase activity"/>
    <property type="evidence" value="ECO:0007669"/>
    <property type="project" value="UniProtKB-KW"/>
</dbReference>
<dbReference type="InterPro" id="IPR039537">
    <property type="entry name" value="Retrotran_Ty1/copia-like"/>
</dbReference>
<feature type="non-terminal residue" evidence="11">
    <location>
        <position position="105"/>
    </location>
</feature>
<evidence type="ECO:0000256" key="1">
    <source>
        <dbReference type="ARBA" id="ARBA00022722"/>
    </source>
</evidence>
<keyword evidence="8" id="KW-0239">DNA-directed DNA polymerase</keyword>
<evidence type="ECO:0000256" key="9">
    <source>
        <dbReference type="ARBA" id="ARBA00023172"/>
    </source>
</evidence>
<gene>
    <name evidence="11" type="ORF">X975_03748</name>
</gene>
<accession>A0A087UZM5</accession>
<organism evidence="11 12">
    <name type="scientific">Stegodyphus mimosarum</name>
    <name type="common">African social velvet spider</name>
    <dbReference type="NCBI Taxonomy" id="407821"/>
    <lineage>
        <taxon>Eukaryota</taxon>
        <taxon>Metazoa</taxon>
        <taxon>Ecdysozoa</taxon>
        <taxon>Arthropoda</taxon>
        <taxon>Chelicerata</taxon>
        <taxon>Arachnida</taxon>
        <taxon>Araneae</taxon>
        <taxon>Araneomorphae</taxon>
        <taxon>Entelegynae</taxon>
        <taxon>Eresoidea</taxon>
        <taxon>Eresidae</taxon>
        <taxon>Stegodyphus</taxon>
    </lineage>
</organism>
<evidence type="ECO:0000256" key="5">
    <source>
        <dbReference type="ARBA" id="ARBA00022842"/>
    </source>
</evidence>
<dbReference type="InterPro" id="IPR012337">
    <property type="entry name" value="RNaseH-like_sf"/>
</dbReference>
<keyword evidence="8" id="KW-0548">Nucleotidyltransferase</keyword>
<dbReference type="PANTHER" id="PTHR42648">
    <property type="entry name" value="TRANSPOSASE, PUTATIVE-RELATED"/>
    <property type="match status" value="1"/>
</dbReference>
<keyword evidence="7" id="KW-0695">RNA-directed DNA polymerase</keyword>
<dbReference type="GO" id="GO:0003676">
    <property type="term" value="F:nucleic acid binding"/>
    <property type="evidence" value="ECO:0007669"/>
    <property type="project" value="InterPro"/>
</dbReference>
<dbReference type="SUPFAM" id="SSF53098">
    <property type="entry name" value="Ribonuclease H-like"/>
    <property type="match status" value="1"/>
</dbReference>
<dbReference type="Gene3D" id="3.30.420.10">
    <property type="entry name" value="Ribonuclease H-like superfamily/Ribonuclease H"/>
    <property type="match status" value="1"/>
</dbReference>
<keyword evidence="5" id="KW-0460">Magnesium</keyword>
<dbReference type="AlphaFoldDB" id="A0A087UZM5"/>
<dbReference type="GO" id="GO:0015074">
    <property type="term" value="P:DNA integration"/>
    <property type="evidence" value="ECO:0007669"/>
    <property type="project" value="UniProtKB-KW"/>
</dbReference>
<keyword evidence="4" id="KW-0378">Hydrolase</keyword>
<sequence>MLVIKDDYSKFRHVEFLRHKDEAVNKIKQFLVRTNQDGNVKELVTGGGREFDNDKLVKLTDDAGIKLRITMPYTPEQNGLVERENHTIMNAVRTMIKDSGLPQFL</sequence>
<dbReference type="STRING" id="407821.A0A087UZM5"/>
<dbReference type="OMA" id="VERENHT"/>
<dbReference type="GO" id="GO:0046872">
    <property type="term" value="F:metal ion binding"/>
    <property type="evidence" value="ECO:0007669"/>
    <property type="project" value="UniProtKB-KW"/>
</dbReference>
<dbReference type="Proteomes" id="UP000054359">
    <property type="component" value="Unassembled WGS sequence"/>
</dbReference>
<dbReference type="InterPro" id="IPR001584">
    <property type="entry name" value="Integrase_cat-core"/>
</dbReference>